<keyword evidence="2" id="KW-1185">Reference proteome</keyword>
<dbReference type="STRING" id="1042311.A0A2T3ZN83"/>
<dbReference type="AlphaFoldDB" id="A0A2T3ZN83"/>
<proteinExistence type="predicted"/>
<accession>A0A2T3ZN83</accession>
<sequence length="106" mass="11993">MDPAIVDPIIVVDIIPGETPEIVWRAYQESLFDQYLTLLHDIQPNDLVAQGHSSRIIDISEIDLLEVLGGRGYFKRLQFQDAGKLSTLVFKGFDKSIQAIVHRWGT</sequence>
<protein>
    <submittedName>
        <fullName evidence="1">Uncharacterized protein</fullName>
    </submittedName>
</protein>
<dbReference type="Proteomes" id="UP000240493">
    <property type="component" value="Unassembled WGS sequence"/>
</dbReference>
<organism evidence="1 2">
    <name type="scientific">Trichoderma asperellum (strain ATCC 204424 / CBS 433.97 / NBRC 101777)</name>
    <dbReference type="NCBI Taxonomy" id="1042311"/>
    <lineage>
        <taxon>Eukaryota</taxon>
        <taxon>Fungi</taxon>
        <taxon>Dikarya</taxon>
        <taxon>Ascomycota</taxon>
        <taxon>Pezizomycotina</taxon>
        <taxon>Sordariomycetes</taxon>
        <taxon>Hypocreomycetidae</taxon>
        <taxon>Hypocreales</taxon>
        <taxon>Hypocreaceae</taxon>
        <taxon>Trichoderma</taxon>
    </lineage>
</organism>
<reference evidence="1 2" key="1">
    <citation type="submission" date="2016-07" db="EMBL/GenBank/DDBJ databases">
        <title>Multiple horizontal gene transfer events from other fungi enriched the ability of initially mycotrophic Trichoderma (Ascomycota) to feed on dead plant biomass.</title>
        <authorList>
            <consortium name="DOE Joint Genome Institute"/>
            <person name="Aerts A."/>
            <person name="Atanasova L."/>
            <person name="Chenthamara K."/>
            <person name="Zhang J."/>
            <person name="Grujic M."/>
            <person name="Henrissat B."/>
            <person name="Kuo A."/>
            <person name="Salamov A."/>
            <person name="Lipzen A."/>
            <person name="Labutti K."/>
            <person name="Barry K."/>
            <person name="Miao Y."/>
            <person name="Rahimi M.J."/>
            <person name="Shen Q."/>
            <person name="Grigoriev I.V."/>
            <person name="Kubicek C.P."/>
            <person name="Druzhinina I.S."/>
        </authorList>
    </citation>
    <scope>NUCLEOTIDE SEQUENCE [LARGE SCALE GENOMIC DNA]</scope>
    <source>
        <strain evidence="1 2">CBS 433.97</strain>
    </source>
</reference>
<gene>
    <name evidence="1" type="ORF">M441DRAFT_85377</name>
</gene>
<evidence type="ECO:0000313" key="2">
    <source>
        <dbReference type="Proteomes" id="UP000240493"/>
    </source>
</evidence>
<name>A0A2T3ZN83_TRIA4</name>
<dbReference type="OrthoDB" id="4062651at2759"/>
<evidence type="ECO:0000313" key="1">
    <source>
        <dbReference type="EMBL" id="PTB46267.1"/>
    </source>
</evidence>
<dbReference type="EMBL" id="KZ679256">
    <property type="protein sequence ID" value="PTB46267.1"/>
    <property type="molecule type" value="Genomic_DNA"/>
</dbReference>